<dbReference type="InterPro" id="IPR032710">
    <property type="entry name" value="NTF2-like_dom_sf"/>
</dbReference>
<dbReference type="SUPFAM" id="SSF54427">
    <property type="entry name" value="NTF2-like"/>
    <property type="match status" value="1"/>
</dbReference>
<name>A0A917BNP3_9PROT</name>
<dbReference type="Proteomes" id="UP000632498">
    <property type="component" value="Unassembled WGS sequence"/>
</dbReference>
<accession>A0A917BNP3</accession>
<gene>
    <name evidence="1" type="ORF">GCM10011332_01370</name>
</gene>
<evidence type="ECO:0000313" key="2">
    <source>
        <dbReference type="Proteomes" id="UP000632498"/>
    </source>
</evidence>
<comment type="caution">
    <text evidence="1">The sequence shown here is derived from an EMBL/GenBank/DDBJ whole genome shotgun (WGS) entry which is preliminary data.</text>
</comment>
<proteinExistence type="predicted"/>
<protein>
    <submittedName>
        <fullName evidence="1">Uncharacterized protein</fullName>
    </submittedName>
</protein>
<reference evidence="1" key="2">
    <citation type="submission" date="2020-09" db="EMBL/GenBank/DDBJ databases">
        <authorList>
            <person name="Sun Q."/>
            <person name="Zhou Y."/>
        </authorList>
    </citation>
    <scope>NUCLEOTIDE SEQUENCE</scope>
    <source>
        <strain evidence="1">CGMCC 1.15254</strain>
    </source>
</reference>
<reference evidence="1" key="1">
    <citation type="journal article" date="2014" name="Int. J. Syst. Evol. Microbiol.">
        <title>Complete genome sequence of Corynebacterium casei LMG S-19264T (=DSM 44701T), isolated from a smear-ripened cheese.</title>
        <authorList>
            <consortium name="US DOE Joint Genome Institute (JGI-PGF)"/>
            <person name="Walter F."/>
            <person name="Albersmeier A."/>
            <person name="Kalinowski J."/>
            <person name="Ruckert C."/>
        </authorList>
    </citation>
    <scope>NUCLEOTIDE SEQUENCE</scope>
    <source>
        <strain evidence="1">CGMCC 1.15254</strain>
    </source>
</reference>
<dbReference type="AlphaFoldDB" id="A0A917BNP3"/>
<dbReference type="EMBL" id="BMHV01000001">
    <property type="protein sequence ID" value="GGF51849.1"/>
    <property type="molecule type" value="Genomic_DNA"/>
</dbReference>
<keyword evidence="2" id="KW-1185">Reference proteome</keyword>
<evidence type="ECO:0000313" key="1">
    <source>
        <dbReference type="EMBL" id="GGF51849.1"/>
    </source>
</evidence>
<organism evidence="1 2">
    <name type="scientific">Terasakiella brassicae</name>
    <dbReference type="NCBI Taxonomy" id="1634917"/>
    <lineage>
        <taxon>Bacteria</taxon>
        <taxon>Pseudomonadati</taxon>
        <taxon>Pseudomonadota</taxon>
        <taxon>Alphaproteobacteria</taxon>
        <taxon>Rhodospirillales</taxon>
        <taxon>Terasakiellaceae</taxon>
        <taxon>Terasakiella</taxon>
    </lineage>
</organism>
<sequence length="202" mass="23228">MKNRLKTIEITKKYIDAFNRRDLKTIEEMLDERDVCFVRQAEPTILGREAILNRTRKSLGKLDRQGHQLHMINAIIDVKGIAAHPCMLGIMDGERHCVVVLGCHNNGHIASISILVTKDFLQKARPLEPAAPSEIAELHSMKSKLTHEELAQRRENLTEKAIHLQERLKTEGPTNELMGKFDRLQDAQKKLKQDEYDILYQD</sequence>
<dbReference type="Gene3D" id="3.10.450.50">
    <property type="match status" value="1"/>
</dbReference>
<dbReference type="RefSeq" id="WP_188659999.1">
    <property type="nucleotide sequence ID" value="NZ_BMHV01000001.1"/>
</dbReference>